<name>A0A2T3FJL7_9FIRM</name>
<comment type="caution">
    <text evidence="1">The sequence shown here is derived from an EMBL/GenBank/DDBJ whole genome shotgun (WGS) entry which is preliminary data.</text>
</comment>
<protein>
    <submittedName>
        <fullName evidence="1">Transposase</fullName>
    </submittedName>
</protein>
<gene>
    <name evidence="2" type="ORF">C7U55_11255</name>
    <name evidence="1" type="ORF">C7U55_13170</name>
</gene>
<dbReference type="EMBL" id="PYLP01000019">
    <property type="protein sequence ID" value="PST37236.1"/>
    <property type="molecule type" value="Genomic_DNA"/>
</dbReference>
<reference evidence="1" key="2">
    <citation type="journal article" date="2019" name="Int. J. Syst. Evol. Microbiol.">
        <title>Faecalibacillus intestinalis gen. nov., sp. nov. and Faecalibacillus faecis sp. nov., isolated from human faeces.</title>
        <authorList>
            <person name="Seo B."/>
            <person name="Jeon K."/>
            <person name="Baek I."/>
            <person name="Lee Y.M."/>
            <person name="Baek K."/>
            <person name="Ko G."/>
        </authorList>
    </citation>
    <scope>NUCLEOTIDE SEQUENCE</scope>
    <source>
        <strain evidence="1">SNUG30370</strain>
    </source>
</reference>
<evidence type="ECO:0000313" key="1">
    <source>
        <dbReference type="EMBL" id="PST35452.1"/>
    </source>
</evidence>
<proteinExistence type="predicted"/>
<dbReference type="EMBL" id="PYLP01000038">
    <property type="protein sequence ID" value="PST35452.1"/>
    <property type="molecule type" value="Genomic_DNA"/>
</dbReference>
<evidence type="ECO:0000313" key="2">
    <source>
        <dbReference type="EMBL" id="PST37236.1"/>
    </source>
</evidence>
<organism evidence="1 3">
    <name type="scientific">Faecalibacillus faecis</name>
    <dbReference type="NCBI Taxonomy" id="1982628"/>
    <lineage>
        <taxon>Bacteria</taxon>
        <taxon>Bacillati</taxon>
        <taxon>Bacillota</taxon>
        <taxon>Erysipelotrichia</taxon>
        <taxon>Erysipelotrichales</taxon>
        <taxon>Coprobacillaceae</taxon>
        <taxon>Faecalibacillus</taxon>
    </lineage>
</organism>
<sequence>MAFFLKKSTLKGRTYLSIVESYYSPQKHGGAHRTHKSLASVETWKAKGIDDPIAYFQKEVDEL</sequence>
<dbReference type="AlphaFoldDB" id="A0A2T3FJL7"/>
<feature type="non-terminal residue" evidence="1">
    <location>
        <position position="63"/>
    </location>
</feature>
<evidence type="ECO:0000313" key="3">
    <source>
        <dbReference type="Proteomes" id="UP000241201"/>
    </source>
</evidence>
<accession>A0A2T3FJL7</accession>
<keyword evidence="3" id="KW-1185">Reference proteome</keyword>
<dbReference type="Proteomes" id="UP000241201">
    <property type="component" value="Unassembled WGS sequence"/>
</dbReference>
<reference evidence="3" key="1">
    <citation type="submission" date="2018-03" db="EMBL/GenBank/DDBJ databases">
        <title>Lachnoclostridium SNUG30370 gen.nov., sp.nov., isolated from human faeces.</title>
        <authorList>
            <person name="Seo B."/>
            <person name="Jeon K."/>
            <person name="Ko G."/>
        </authorList>
    </citation>
    <scope>NUCLEOTIDE SEQUENCE [LARGE SCALE GENOMIC DNA]</scope>
    <source>
        <strain evidence="3">SNUG30370</strain>
    </source>
</reference>